<dbReference type="Gene3D" id="3.60.60.10">
    <property type="entry name" value="Penicillin V Acylase, Chain A"/>
    <property type="match status" value="1"/>
</dbReference>
<reference evidence="7" key="1">
    <citation type="submission" date="2022-06" db="EMBL/GenBank/DDBJ databases">
        <title>Draft genome sequences of Leminorella grimontii str. JCM5902.</title>
        <authorList>
            <person name="Wakabayashi Y."/>
            <person name="Kojima K."/>
        </authorList>
    </citation>
    <scope>NUCLEOTIDE SEQUENCE</scope>
    <source>
        <strain evidence="7">JCM 5902</strain>
    </source>
</reference>
<evidence type="ECO:0000313" key="8">
    <source>
        <dbReference type="Proteomes" id="UP001058124"/>
    </source>
</evidence>
<dbReference type="NCBIfam" id="NF033678">
    <property type="entry name" value="C69_fam_dipept"/>
    <property type="match status" value="1"/>
</dbReference>
<comment type="similarity">
    <text evidence="2 6">Belongs to the peptidase C69 family.</text>
</comment>
<keyword evidence="8" id="KW-1185">Reference proteome</keyword>
<dbReference type="PANTHER" id="PTHR12994">
    <property type="entry name" value="SECERNIN"/>
    <property type="match status" value="1"/>
</dbReference>
<dbReference type="GO" id="GO:0070004">
    <property type="term" value="F:cysteine-type exopeptidase activity"/>
    <property type="evidence" value="ECO:0007669"/>
    <property type="project" value="InterPro"/>
</dbReference>
<dbReference type="EC" id="3.4.-.-" evidence="6"/>
<accession>A0AAV5N5Y2</accession>
<keyword evidence="4 6" id="KW-0378">Hydrolase</keyword>
<evidence type="ECO:0000256" key="5">
    <source>
        <dbReference type="ARBA" id="ARBA00022997"/>
    </source>
</evidence>
<name>A0AAV5N5Y2_9GAMM</name>
<keyword evidence="3 6" id="KW-0645">Protease</keyword>
<dbReference type="Proteomes" id="UP001058124">
    <property type="component" value="Unassembled WGS sequence"/>
</dbReference>
<organism evidence="7 8">
    <name type="scientific">Leminorella grimontii</name>
    <dbReference type="NCBI Taxonomy" id="82981"/>
    <lineage>
        <taxon>Bacteria</taxon>
        <taxon>Pseudomonadati</taxon>
        <taxon>Pseudomonadota</taxon>
        <taxon>Gammaproteobacteria</taxon>
        <taxon>Enterobacterales</taxon>
        <taxon>Budviciaceae</taxon>
        <taxon>Leminorella</taxon>
    </lineage>
</organism>
<evidence type="ECO:0000256" key="1">
    <source>
        <dbReference type="ARBA" id="ARBA00001670"/>
    </source>
</evidence>
<protein>
    <recommendedName>
        <fullName evidence="6">Dipeptidase</fullName>
        <ecNumber evidence="6">3.4.-.-</ecNumber>
    </recommendedName>
</protein>
<evidence type="ECO:0000256" key="2">
    <source>
        <dbReference type="ARBA" id="ARBA00007225"/>
    </source>
</evidence>
<evidence type="ECO:0000313" key="7">
    <source>
        <dbReference type="EMBL" id="GKX55802.1"/>
    </source>
</evidence>
<dbReference type="Pfam" id="PF03577">
    <property type="entry name" value="Peptidase_C69"/>
    <property type="match status" value="1"/>
</dbReference>
<dbReference type="EMBL" id="BRLH01000003">
    <property type="protein sequence ID" value="GKX55802.1"/>
    <property type="molecule type" value="Genomic_DNA"/>
</dbReference>
<comment type="catalytic activity">
    <reaction evidence="1">
        <text>an L-aminoacyl-L-amino acid + H2O = 2 an L-alpha-amino acid</text>
        <dbReference type="Rhea" id="RHEA:48940"/>
        <dbReference type="ChEBI" id="CHEBI:15377"/>
        <dbReference type="ChEBI" id="CHEBI:59869"/>
        <dbReference type="ChEBI" id="CHEBI:77460"/>
        <dbReference type="EC" id="3.4.13.19"/>
    </reaction>
</comment>
<keyword evidence="5 6" id="KW-0224">Dipeptidase</keyword>
<evidence type="ECO:0000256" key="3">
    <source>
        <dbReference type="ARBA" id="ARBA00022670"/>
    </source>
</evidence>
<evidence type="ECO:0000256" key="6">
    <source>
        <dbReference type="RuleBase" id="RU364089"/>
    </source>
</evidence>
<dbReference type="GO" id="GO:0006508">
    <property type="term" value="P:proteolysis"/>
    <property type="evidence" value="ECO:0007669"/>
    <property type="project" value="UniProtKB-KW"/>
</dbReference>
<dbReference type="RefSeq" id="WP_027273755.1">
    <property type="nucleotide sequence ID" value="NZ_BRLH01000003.1"/>
</dbReference>
<sequence length="492" mass="54950">MNNPATIPSVSSLVARYDSCTTILVGSQATTDGSRIIARTEDHDPCLSKVLLVHPARKNAGNTFRANENRFTYPIPKTAFGYTSFSNGLPGKSADEMTWGAAGFNDKGVGMTATETIFASDAALKNDPYLPDTGITEDSITDVILPYITSAKEGAAKLGKIIDEKGAGEGFGVAFVDEKEIWYLETGSGHQWLATRIPDDSYFVTGNQGRLRQYKPNDTSHFMASKTLVKYAVDNGLYNPKVDGEFDFEKAYTLHDDAKDRYYNYPRVYALQHLYTKGIKTRLEKPDGFNVFERPSAKMDIDAVKAGLRNTYENLGRMPYTAMPDYTLRPISLFRTQQSHILQSRNGLPVQIANVEYVSYGMPSISIYIPFYPGCLTDFPDGYKKVTDGSADSESAQWKFRKLQTLVMVDYHKYAPIVQKGYRDAEMQFARMQKKLEKAFIAESDSSKALGLVNAFENKVFTQALEVTEKLTNQLFTLLANDLNQRYKFAGA</sequence>
<dbReference type="AlphaFoldDB" id="A0AAV5N5Y2"/>
<dbReference type="InterPro" id="IPR005322">
    <property type="entry name" value="Peptidase_C69"/>
</dbReference>
<dbReference type="GO" id="GO:0016805">
    <property type="term" value="F:dipeptidase activity"/>
    <property type="evidence" value="ECO:0007669"/>
    <property type="project" value="UniProtKB-KW"/>
</dbReference>
<gene>
    <name evidence="7" type="primary">pipD</name>
    <name evidence="7" type="ORF">SOASR030_19140</name>
</gene>
<dbReference type="PANTHER" id="PTHR12994:SF17">
    <property type="entry name" value="LD30995P"/>
    <property type="match status" value="1"/>
</dbReference>
<evidence type="ECO:0000256" key="4">
    <source>
        <dbReference type="ARBA" id="ARBA00022801"/>
    </source>
</evidence>
<dbReference type="InterPro" id="IPR047804">
    <property type="entry name" value="C69_dipept_A-like"/>
</dbReference>
<proteinExistence type="inferred from homology"/>
<comment type="caution">
    <text evidence="7">The sequence shown here is derived from an EMBL/GenBank/DDBJ whole genome shotgun (WGS) entry which is preliminary data.</text>
</comment>